<dbReference type="Gramene" id="ONI00918">
    <property type="protein sequence ID" value="ONI00918"/>
    <property type="gene ID" value="PRUPE_6G111700"/>
</dbReference>
<evidence type="ECO:0000256" key="3">
    <source>
        <dbReference type="ARBA" id="ARBA00022989"/>
    </source>
</evidence>
<evidence type="ECO:0000256" key="4">
    <source>
        <dbReference type="ARBA" id="ARBA00023136"/>
    </source>
</evidence>
<name>M5W3L0_PRUPE</name>
<dbReference type="Pfam" id="PF06813">
    <property type="entry name" value="Nodulin-like"/>
    <property type="match status" value="2"/>
</dbReference>
<evidence type="ECO:0000256" key="1">
    <source>
        <dbReference type="ARBA" id="ARBA00004141"/>
    </source>
</evidence>
<evidence type="ECO:0008006" key="9">
    <source>
        <dbReference type="Google" id="ProtNLM"/>
    </source>
</evidence>
<sequence>MSQFGGGGDEKFKFITHVVRGRWFTVFASLWIMAGTTELKVSLKVDQSVIDVLKTYKRLGANLGVFAGRIAEVTPSWFLLMVGAVMNFSSYYLLHEVTRRSIRLQLWQICVCRGIVIGLLKGLIGLSGTIITQLALVFYGDQSVRHILLLIAWFPAAIALAFSFTIRPMEFQGQPNELRVFFHIFYVSLSLAVFLMIVTLCERFFTFPRIGYVGSGIVILFLLALPLLIAIREERFILSLKQQPDNHPFAINTGTTTEGAVVLPDAGQSQQDILMQKLGLAKGASCLSISSIVNKPRRGEDHTILQAIFSVDITTAIGNLSEIAVSNDLPFNTMGNIKLLINIWNYFGRVYAGFVSELLLKQKGTPRPLMNVFALPLSCLGVLLIAFPSENGIYMATVIIGFSYGAQMTLLCTITSEIFGLKYYATLLNCTQFATPLGWFLLDNKLTQPMYHLEAKRLNMVVDGNLVCKGTTCFRGSFMIVAAVLVLGALASYVLARRTAKFYKGDVYKKFKD</sequence>
<keyword evidence="2" id="KW-0812">Transmembrane</keyword>
<keyword evidence="3" id="KW-1133">Transmembrane helix</keyword>
<dbReference type="PANTHER" id="PTHR21576">
    <property type="entry name" value="UNCHARACTERIZED NODULIN-LIKE PROTEIN"/>
    <property type="match status" value="1"/>
</dbReference>
<dbReference type="STRING" id="3760.M5W3L0"/>
<dbReference type="Gene3D" id="1.20.1250.20">
    <property type="entry name" value="MFS general substrate transporter like domains"/>
    <property type="match status" value="1"/>
</dbReference>
<dbReference type="InterPro" id="IPR010658">
    <property type="entry name" value="Nodulin-like"/>
</dbReference>
<dbReference type="GO" id="GO:0016020">
    <property type="term" value="C:membrane"/>
    <property type="evidence" value="ECO:0000318"/>
    <property type="project" value="GO_Central"/>
</dbReference>
<gene>
    <name evidence="7" type="ORF">PRUPE_6G111700</name>
</gene>
<accession>M5W3L0</accession>
<dbReference type="HOGENOM" id="CLU_021715_0_0_1"/>
<evidence type="ECO:0000259" key="5">
    <source>
        <dbReference type="Pfam" id="PF06813"/>
    </source>
</evidence>
<dbReference type="OMA" id="KLLINIW"/>
<keyword evidence="8" id="KW-1185">Reference proteome</keyword>
<keyword evidence="4" id="KW-0472">Membrane</keyword>
<proteinExistence type="predicted"/>
<dbReference type="eggNOG" id="ENOG502QTX1">
    <property type="taxonomic scope" value="Eukaryota"/>
</dbReference>
<evidence type="ECO:0000313" key="8">
    <source>
        <dbReference type="Proteomes" id="UP000006882"/>
    </source>
</evidence>
<organism evidence="7 8">
    <name type="scientific">Prunus persica</name>
    <name type="common">Peach</name>
    <name type="synonym">Amygdalus persica</name>
    <dbReference type="NCBI Taxonomy" id="3760"/>
    <lineage>
        <taxon>Eukaryota</taxon>
        <taxon>Viridiplantae</taxon>
        <taxon>Streptophyta</taxon>
        <taxon>Embryophyta</taxon>
        <taxon>Tracheophyta</taxon>
        <taxon>Spermatophyta</taxon>
        <taxon>Magnoliopsida</taxon>
        <taxon>eudicotyledons</taxon>
        <taxon>Gunneridae</taxon>
        <taxon>Pentapetalae</taxon>
        <taxon>rosids</taxon>
        <taxon>fabids</taxon>
        <taxon>Rosales</taxon>
        <taxon>Rosaceae</taxon>
        <taxon>Amygdaloideae</taxon>
        <taxon>Amygdaleae</taxon>
        <taxon>Prunus</taxon>
    </lineage>
</organism>
<dbReference type="InterPro" id="IPR056555">
    <property type="entry name" value="NFD4_C"/>
</dbReference>
<dbReference type="InterPro" id="IPR036259">
    <property type="entry name" value="MFS_trans_sf"/>
</dbReference>
<feature type="domain" description="Nodulin-like" evidence="5">
    <location>
        <begin position="113"/>
        <end position="231"/>
    </location>
</feature>
<dbReference type="EMBL" id="CM007656">
    <property type="protein sequence ID" value="ONI00918.1"/>
    <property type="molecule type" value="Genomic_DNA"/>
</dbReference>
<dbReference type="Pfam" id="PF23262">
    <property type="entry name" value="NFD4_C"/>
    <property type="match status" value="1"/>
</dbReference>
<dbReference type="AlphaFoldDB" id="M5W3L0"/>
<feature type="domain" description="Nodulin-like" evidence="5">
    <location>
        <begin position="22"/>
        <end position="112"/>
    </location>
</feature>
<feature type="domain" description="NFD4 C-terminal" evidence="6">
    <location>
        <begin position="317"/>
        <end position="503"/>
    </location>
</feature>
<protein>
    <recommendedName>
        <fullName evidence="9">Nodulin-like domain-containing protein</fullName>
    </recommendedName>
</protein>
<evidence type="ECO:0000256" key="2">
    <source>
        <dbReference type="ARBA" id="ARBA00022692"/>
    </source>
</evidence>
<dbReference type="PANTHER" id="PTHR21576:SF29">
    <property type="entry name" value="NODULIN-LIKE DOMAIN-CONTAINING PROTEIN"/>
    <property type="match status" value="1"/>
</dbReference>
<dbReference type="Proteomes" id="UP000006882">
    <property type="component" value="Chromosome G6"/>
</dbReference>
<dbReference type="SUPFAM" id="SSF103473">
    <property type="entry name" value="MFS general substrate transporter"/>
    <property type="match status" value="1"/>
</dbReference>
<evidence type="ECO:0000259" key="6">
    <source>
        <dbReference type="Pfam" id="PF23262"/>
    </source>
</evidence>
<evidence type="ECO:0000313" key="7">
    <source>
        <dbReference type="EMBL" id="ONI00918.1"/>
    </source>
</evidence>
<comment type="subcellular location">
    <subcellularLocation>
        <location evidence="1">Membrane</location>
        <topology evidence="1">Multi-pass membrane protein</topology>
    </subcellularLocation>
</comment>
<reference evidence="7 8" key="1">
    <citation type="journal article" date="2013" name="Nat. Genet.">
        <title>The high-quality draft genome of peach (Prunus persica) identifies unique patterns of genetic diversity, domestication and genome evolution.</title>
        <authorList>
            <consortium name="International Peach Genome Initiative"/>
            <person name="Verde I."/>
            <person name="Abbott A.G."/>
            <person name="Scalabrin S."/>
            <person name="Jung S."/>
            <person name="Shu S."/>
            <person name="Marroni F."/>
            <person name="Zhebentyayeva T."/>
            <person name="Dettori M.T."/>
            <person name="Grimwood J."/>
            <person name="Cattonaro F."/>
            <person name="Zuccolo A."/>
            <person name="Rossini L."/>
            <person name="Jenkins J."/>
            <person name="Vendramin E."/>
            <person name="Meisel L.A."/>
            <person name="Decroocq V."/>
            <person name="Sosinski B."/>
            <person name="Prochnik S."/>
            <person name="Mitros T."/>
            <person name="Policriti A."/>
            <person name="Cipriani G."/>
            <person name="Dondini L."/>
            <person name="Ficklin S."/>
            <person name="Goodstein D.M."/>
            <person name="Xuan P."/>
            <person name="Del Fabbro C."/>
            <person name="Aramini V."/>
            <person name="Copetti D."/>
            <person name="Gonzalez S."/>
            <person name="Horner D.S."/>
            <person name="Falchi R."/>
            <person name="Lucas S."/>
            <person name="Mica E."/>
            <person name="Maldonado J."/>
            <person name="Lazzari B."/>
            <person name="Bielenberg D."/>
            <person name="Pirona R."/>
            <person name="Miculan M."/>
            <person name="Barakat A."/>
            <person name="Testolin R."/>
            <person name="Stella A."/>
            <person name="Tartarini S."/>
            <person name="Tonutti P."/>
            <person name="Arus P."/>
            <person name="Orellana A."/>
            <person name="Wells C."/>
            <person name="Main D."/>
            <person name="Vizzotto G."/>
            <person name="Silva H."/>
            <person name="Salamini F."/>
            <person name="Schmutz J."/>
            <person name="Morgante M."/>
            <person name="Rokhsar D.S."/>
        </authorList>
    </citation>
    <scope>NUCLEOTIDE SEQUENCE [LARGE SCALE GENOMIC DNA]</scope>
    <source>
        <strain evidence="8">cv. Nemared</strain>
    </source>
</reference>